<dbReference type="InterPro" id="IPR051617">
    <property type="entry name" value="UNC-93-like_regulator"/>
</dbReference>
<evidence type="ECO:0000256" key="6">
    <source>
        <dbReference type="SAM" id="Phobius"/>
    </source>
</evidence>
<accession>A0ABR1NH30</accession>
<keyword evidence="4 6" id="KW-0472">Membrane</keyword>
<keyword evidence="8" id="KW-1185">Reference proteome</keyword>
<feature type="transmembrane region" description="Helical" evidence="6">
    <location>
        <begin position="162"/>
        <end position="181"/>
    </location>
</feature>
<sequence>MALIKAGDESLPGAIAEQKTGLVSRPYAIYRRTIFQAVILGLTSFTQPEIWSAPNNWGAGGQVEPCVVNAANVITFAIMVVGAPMASVVANVIGVKWVIVFGTFAYVPYSAALYCNSAIGTQWSLIFGSVTCGLSASALWSAEATVAVGYPEPTRRGICVSIWLALNKLGSIIGSAIQLALNKDGSTTGSISTQTYLALVAIQCLGLPLAFLLSPPDKLIRTDGKKPTFSSHGRSWRAQTTEFFHILRHKDMLLLIPAFISSEWGQTYKGSYLTAYFSVRSRALVGFLVAVVGAIVNVLCRWWLDTRWVKRSTQARATWLRTLALFTAMWICIAFESSSSGSAGPWPSSTPTPTPSPSLSASCGRANPLGEAFSYGVGAARSASLLMNLIVAFVVFFVSVPFTTWAA</sequence>
<evidence type="ECO:0000256" key="5">
    <source>
        <dbReference type="SAM" id="MobiDB-lite"/>
    </source>
</evidence>
<organism evidence="7 8">
    <name type="scientific">Phyllosticta paracitricarpa</name>
    <dbReference type="NCBI Taxonomy" id="2016321"/>
    <lineage>
        <taxon>Eukaryota</taxon>
        <taxon>Fungi</taxon>
        <taxon>Dikarya</taxon>
        <taxon>Ascomycota</taxon>
        <taxon>Pezizomycotina</taxon>
        <taxon>Dothideomycetes</taxon>
        <taxon>Dothideomycetes incertae sedis</taxon>
        <taxon>Botryosphaeriales</taxon>
        <taxon>Phyllostictaceae</taxon>
        <taxon>Phyllosticta</taxon>
    </lineage>
</organism>
<name>A0ABR1NH30_9PEZI</name>
<dbReference type="Proteomes" id="UP001367316">
    <property type="component" value="Unassembled WGS sequence"/>
</dbReference>
<feature type="transmembrane region" description="Helical" evidence="6">
    <location>
        <begin position="125"/>
        <end position="150"/>
    </location>
</feature>
<feature type="transmembrane region" description="Helical" evidence="6">
    <location>
        <begin position="316"/>
        <end position="335"/>
    </location>
</feature>
<feature type="transmembrane region" description="Helical" evidence="6">
    <location>
        <begin position="193"/>
        <end position="213"/>
    </location>
</feature>
<dbReference type="PANTHER" id="PTHR23294:SF57">
    <property type="entry name" value="CINA C-TERMINAL DOMAIN-CONTAINING PROTEIN"/>
    <property type="match status" value="1"/>
</dbReference>
<protein>
    <submittedName>
        <fullName evidence="7">Uncharacterized protein</fullName>
    </submittedName>
</protein>
<feature type="transmembrane region" description="Helical" evidence="6">
    <location>
        <begin position="97"/>
        <end position="119"/>
    </location>
</feature>
<feature type="compositionally biased region" description="Low complexity" evidence="5">
    <location>
        <begin position="338"/>
        <end position="347"/>
    </location>
</feature>
<keyword evidence="2 6" id="KW-0812">Transmembrane</keyword>
<evidence type="ECO:0000313" key="7">
    <source>
        <dbReference type="EMBL" id="KAK7614189.1"/>
    </source>
</evidence>
<evidence type="ECO:0000256" key="2">
    <source>
        <dbReference type="ARBA" id="ARBA00022692"/>
    </source>
</evidence>
<evidence type="ECO:0000256" key="3">
    <source>
        <dbReference type="ARBA" id="ARBA00022989"/>
    </source>
</evidence>
<feature type="region of interest" description="Disordered" evidence="5">
    <location>
        <begin position="338"/>
        <end position="362"/>
    </location>
</feature>
<dbReference type="PANTHER" id="PTHR23294">
    <property type="entry name" value="ET TRANSLATION PRODUCT-RELATED"/>
    <property type="match status" value="1"/>
</dbReference>
<dbReference type="EMBL" id="JBBPBF010000004">
    <property type="protein sequence ID" value="KAK7614189.1"/>
    <property type="molecule type" value="Genomic_DNA"/>
</dbReference>
<proteinExistence type="predicted"/>
<evidence type="ECO:0000256" key="4">
    <source>
        <dbReference type="ARBA" id="ARBA00023136"/>
    </source>
</evidence>
<comment type="subcellular location">
    <subcellularLocation>
        <location evidence="1">Membrane</location>
        <topology evidence="1">Multi-pass membrane protein</topology>
    </subcellularLocation>
</comment>
<reference evidence="7 8" key="1">
    <citation type="submission" date="2024-04" db="EMBL/GenBank/DDBJ databases">
        <title>Phyllosticta paracitricarpa is synonymous to the EU quarantine fungus P. citricarpa based on phylogenomic analyses.</title>
        <authorList>
            <consortium name="Lawrence Berkeley National Laboratory"/>
            <person name="Van ingen-buijs V.A."/>
            <person name="Van westerhoven A.C."/>
            <person name="Haridas S."/>
            <person name="Skiadas P."/>
            <person name="Martin F."/>
            <person name="Groenewald J.Z."/>
            <person name="Crous P.W."/>
            <person name="Seidl M.F."/>
        </authorList>
    </citation>
    <scope>NUCLEOTIDE SEQUENCE [LARGE SCALE GENOMIC DNA]</scope>
    <source>
        <strain evidence="7 8">CBS 141358</strain>
    </source>
</reference>
<feature type="transmembrane region" description="Helical" evidence="6">
    <location>
        <begin position="385"/>
        <end position="406"/>
    </location>
</feature>
<dbReference type="Gene3D" id="1.20.1250.20">
    <property type="entry name" value="MFS general substrate transporter like domains"/>
    <property type="match status" value="1"/>
</dbReference>
<dbReference type="InterPro" id="IPR011701">
    <property type="entry name" value="MFS"/>
</dbReference>
<comment type="caution">
    <text evidence="7">The sequence shown here is derived from an EMBL/GenBank/DDBJ whole genome shotgun (WGS) entry which is preliminary data.</text>
</comment>
<dbReference type="SUPFAM" id="SSF103473">
    <property type="entry name" value="MFS general substrate transporter"/>
    <property type="match status" value="1"/>
</dbReference>
<gene>
    <name evidence="7" type="ORF">JOL62DRAFT_635942</name>
</gene>
<keyword evidence="3 6" id="KW-1133">Transmembrane helix</keyword>
<dbReference type="InterPro" id="IPR036259">
    <property type="entry name" value="MFS_trans_sf"/>
</dbReference>
<evidence type="ECO:0000313" key="8">
    <source>
        <dbReference type="Proteomes" id="UP001367316"/>
    </source>
</evidence>
<evidence type="ECO:0000256" key="1">
    <source>
        <dbReference type="ARBA" id="ARBA00004141"/>
    </source>
</evidence>
<dbReference type="Pfam" id="PF07690">
    <property type="entry name" value="MFS_1"/>
    <property type="match status" value="1"/>
</dbReference>
<feature type="transmembrane region" description="Helical" evidence="6">
    <location>
        <begin position="283"/>
        <end position="304"/>
    </location>
</feature>
<feature type="transmembrane region" description="Helical" evidence="6">
    <location>
        <begin position="67"/>
        <end position="90"/>
    </location>
</feature>